<evidence type="ECO:0000313" key="3">
    <source>
        <dbReference type="Proteomes" id="UP001152797"/>
    </source>
</evidence>
<reference evidence="2" key="2">
    <citation type="submission" date="2024-04" db="EMBL/GenBank/DDBJ databases">
        <authorList>
            <person name="Chen Y."/>
            <person name="Shah S."/>
            <person name="Dougan E. K."/>
            <person name="Thang M."/>
            <person name="Chan C."/>
        </authorList>
    </citation>
    <scope>NUCLEOTIDE SEQUENCE [LARGE SCALE GENOMIC DNA]</scope>
</reference>
<dbReference type="EMBL" id="CAMXCT010006713">
    <property type="protein sequence ID" value="CAI4018782.1"/>
    <property type="molecule type" value="Genomic_DNA"/>
</dbReference>
<reference evidence="1" key="1">
    <citation type="submission" date="2022-10" db="EMBL/GenBank/DDBJ databases">
        <authorList>
            <person name="Chen Y."/>
            <person name="Dougan E. K."/>
            <person name="Chan C."/>
            <person name="Rhodes N."/>
            <person name="Thang M."/>
        </authorList>
    </citation>
    <scope>NUCLEOTIDE SEQUENCE</scope>
</reference>
<proteinExistence type="predicted"/>
<dbReference type="EMBL" id="CAMXCT030006713">
    <property type="protein sequence ID" value="CAL4806094.1"/>
    <property type="molecule type" value="Genomic_DNA"/>
</dbReference>
<accession>A0A9P1GPZ6</accession>
<keyword evidence="3" id="KW-1185">Reference proteome</keyword>
<evidence type="ECO:0000313" key="1">
    <source>
        <dbReference type="EMBL" id="CAI4018782.1"/>
    </source>
</evidence>
<comment type="caution">
    <text evidence="1">The sequence shown here is derived from an EMBL/GenBank/DDBJ whole genome shotgun (WGS) entry which is preliminary data.</text>
</comment>
<dbReference type="Proteomes" id="UP001152797">
    <property type="component" value="Unassembled WGS sequence"/>
</dbReference>
<dbReference type="OrthoDB" id="475801at2759"/>
<organism evidence="1">
    <name type="scientific">Cladocopium goreaui</name>
    <dbReference type="NCBI Taxonomy" id="2562237"/>
    <lineage>
        <taxon>Eukaryota</taxon>
        <taxon>Sar</taxon>
        <taxon>Alveolata</taxon>
        <taxon>Dinophyceae</taxon>
        <taxon>Suessiales</taxon>
        <taxon>Symbiodiniaceae</taxon>
        <taxon>Cladocopium</taxon>
    </lineage>
</organism>
<gene>
    <name evidence="1" type="ORF">C1SCF055_LOCUS43322</name>
</gene>
<protein>
    <submittedName>
        <fullName evidence="1">Uncharacterized protein</fullName>
    </submittedName>
</protein>
<dbReference type="AlphaFoldDB" id="A0A9P1GPZ6"/>
<name>A0A9P1GPZ6_9DINO</name>
<sequence>MAPPLTIPAGSPRFDFGPHSLDERTRKALEAFENAVRPAGLAAGGSDGEKVRARSTKLLDKECRALVNAGEQLVAAVAKLGDCPMLVMLLQKLPRLLARQAVMIALADVMPELIDRECLKTQALRRRSGRQKLMGLRV</sequence>
<evidence type="ECO:0000313" key="2">
    <source>
        <dbReference type="EMBL" id="CAL1172157.1"/>
    </source>
</evidence>
<dbReference type="EMBL" id="CAMXCT020006713">
    <property type="protein sequence ID" value="CAL1172157.1"/>
    <property type="molecule type" value="Genomic_DNA"/>
</dbReference>